<evidence type="ECO:0000256" key="6">
    <source>
        <dbReference type="ARBA" id="ARBA00012180"/>
    </source>
</evidence>
<feature type="binding site" evidence="14 15">
    <location>
        <position position="6"/>
    </location>
    <ligand>
        <name>a divalent metal cation</name>
        <dbReference type="ChEBI" id="CHEBI:60240"/>
    </ligand>
</feature>
<feature type="binding site" evidence="14 15">
    <location>
        <position position="98"/>
    </location>
    <ligand>
        <name>a divalent metal cation</name>
        <dbReference type="ChEBI" id="CHEBI:60240"/>
    </ligand>
</feature>
<evidence type="ECO:0000313" key="18">
    <source>
        <dbReference type="EMBL" id="SUO98370.1"/>
    </source>
</evidence>
<evidence type="ECO:0000256" key="12">
    <source>
        <dbReference type="ARBA" id="ARBA00022801"/>
    </source>
</evidence>
<dbReference type="HAMAP" id="MF_00052_B">
    <property type="entry name" value="RNase_HII_B"/>
    <property type="match status" value="1"/>
</dbReference>
<evidence type="ECO:0000256" key="13">
    <source>
        <dbReference type="ARBA" id="ARBA00023211"/>
    </source>
</evidence>
<dbReference type="InterPro" id="IPR001352">
    <property type="entry name" value="RNase_HII/HIII"/>
</dbReference>
<feature type="binding site" evidence="14 15">
    <location>
        <position position="7"/>
    </location>
    <ligand>
        <name>a divalent metal cation</name>
        <dbReference type="ChEBI" id="CHEBI:60240"/>
    </ligand>
</feature>
<accession>A0A380N0P4</accession>
<dbReference type="Gene3D" id="3.30.420.10">
    <property type="entry name" value="Ribonuclease H-like superfamily/Ribonuclease H"/>
    <property type="match status" value="1"/>
</dbReference>
<organism evidence="18 19">
    <name type="scientific">Suttonella indologenes</name>
    <dbReference type="NCBI Taxonomy" id="13276"/>
    <lineage>
        <taxon>Bacteria</taxon>
        <taxon>Pseudomonadati</taxon>
        <taxon>Pseudomonadota</taxon>
        <taxon>Gammaproteobacteria</taxon>
        <taxon>Cardiobacteriales</taxon>
        <taxon>Cardiobacteriaceae</taxon>
        <taxon>Suttonella</taxon>
    </lineage>
</organism>
<keyword evidence="13 14" id="KW-0464">Manganese</keyword>
<dbReference type="GO" id="GO:0006298">
    <property type="term" value="P:mismatch repair"/>
    <property type="evidence" value="ECO:0007669"/>
    <property type="project" value="TreeGrafter"/>
</dbReference>
<evidence type="ECO:0000313" key="19">
    <source>
        <dbReference type="Proteomes" id="UP000254575"/>
    </source>
</evidence>
<evidence type="ECO:0000256" key="15">
    <source>
        <dbReference type="PROSITE-ProRule" id="PRU01319"/>
    </source>
</evidence>
<keyword evidence="19" id="KW-1185">Reference proteome</keyword>
<dbReference type="InterPro" id="IPR036397">
    <property type="entry name" value="RNaseH_sf"/>
</dbReference>
<evidence type="ECO:0000256" key="7">
    <source>
        <dbReference type="ARBA" id="ARBA00019179"/>
    </source>
</evidence>
<evidence type="ECO:0000256" key="16">
    <source>
        <dbReference type="RuleBase" id="RU003515"/>
    </source>
</evidence>
<sequence length="189" mass="20800">MIAGVDEAGRGAWAGNVVAAAVILPPDYDLPYLNDSKKLSPKRREQLFHAIAEQALAWRYAQVSAAMIDQINIHQAALLAMRLAIDALSLPPQRILIDGKFLPPDLLYPAQAIIDGDALEPAIAAASIMAKVIRDRQLIELDKQYPQYGFAAHKGYGTAQHSRALREYGIIAEHRRSYAPIKALLREVP</sequence>
<evidence type="ECO:0000256" key="8">
    <source>
        <dbReference type="ARBA" id="ARBA00022490"/>
    </source>
</evidence>
<dbReference type="GO" id="GO:0003723">
    <property type="term" value="F:RNA binding"/>
    <property type="evidence" value="ECO:0007669"/>
    <property type="project" value="UniProtKB-UniRule"/>
</dbReference>
<dbReference type="GO" id="GO:0004523">
    <property type="term" value="F:RNA-DNA hybrid ribonuclease activity"/>
    <property type="evidence" value="ECO:0007669"/>
    <property type="project" value="UniProtKB-UniRule"/>
</dbReference>
<evidence type="ECO:0000256" key="10">
    <source>
        <dbReference type="ARBA" id="ARBA00022723"/>
    </source>
</evidence>
<keyword evidence="9 14" id="KW-0540">Nuclease</keyword>
<evidence type="ECO:0000256" key="11">
    <source>
        <dbReference type="ARBA" id="ARBA00022759"/>
    </source>
</evidence>
<dbReference type="EC" id="3.1.26.4" evidence="6 14"/>
<dbReference type="PANTHER" id="PTHR10954">
    <property type="entry name" value="RIBONUCLEASE H2 SUBUNIT A"/>
    <property type="match status" value="1"/>
</dbReference>
<dbReference type="Proteomes" id="UP000254575">
    <property type="component" value="Unassembled WGS sequence"/>
</dbReference>
<dbReference type="InterPro" id="IPR024567">
    <property type="entry name" value="RNase_HII/HIII_dom"/>
</dbReference>
<keyword evidence="8 14" id="KW-0963">Cytoplasm</keyword>
<comment type="cofactor">
    <cofactor evidence="14 15">
        <name>Mn(2+)</name>
        <dbReference type="ChEBI" id="CHEBI:29035"/>
    </cofactor>
    <cofactor evidence="14 15">
        <name>Mg(2+)</name>
        <dbReference type="ChEBI" id="CHEBI:18420"/>
    </cofactor>
    <text evidence="14 15">Manganese or magnesium. Binds 1 divalent metal ion per monomer in the absence of substrate. May bind a second metal ion after substrate binding.</text>
</comment>
<comment type="cofactor">
    <cofactor evidence="2">
        <name>Mg(2+)</name>
        <dbReference type="ChEBI" id="CHEBI:18420"/>
    </cofactor>
</comment>
<dbReference type="GO" id="GO:0043137">
    <property type="term" value="P:DNA replication, removal of RNA primer"/>
    <property type="evidence" value="ECO:0007669"/>
    <property type="project" value="TreeGrafter"/>
</dbReference>
<dbReference type="InterPro" id="IPR012337">
    <property type="entry name" value="RNaseH-like_sf"/>
</dbReference>
<dbReference type="OrthoDB" id="9803420at2"/>
<comment type="subcellular location">
    <subcellularLocation>
        <location evidence="4 14">Cytoplasm</location>
    </subcellularLocation>
</comment>
<keyword evidence="12 14" id="KW-0378">Hydrolase</keyword>
<dbReference type="GO" id="GO:0030145">
    <property type="term" value="F:manganese ion binding"/>
    <property type="evidence" value="ECO:0007669"/>
    <property type="project" value="UniProtKB-UniRule"/>
</dbReference>
<evidence type="ECO:0000256" key="14">
    <source>
        <dbReference type="HAMAP-Rule" id="MF_00052"/>
    </source>
</evidence>
<keyword evidence="11 14" id="KW-0255">Endonuclease</keyword>
<dbReference type="SUPFAM" id="SSF53098">
    <property type="entry name" value="Ribonuclease H-like"/>
    <property type="match status" value="1"/>
</dbReference>
<evidence type="ECO:0000256" key="5">
    <source>
        <dbReference type="ARBA" id="ARBA00007383"/>
    </source>
</evidence>
<feature type="domain" description="RNase H type-2" evidence="17">
    <location>
        <begin position="1"/>
        <end position="189"/>
    </location>
</feature>
<keyword evidence="10 14" id="KW-0479">Metal-binding</keyword>
<evidence type="ECO:0000256" key="1">
    <source>
        <dbReference type="ARBA" id="ARBA00000077"/>
    </source>
</evidence>
<evidence type="ECO:0000256" key="3">
    <source>
        <dbReference type="ARBA" id="ARBA00004065"/>
    </source>
</evidence>
<proteinExistence type="inferred from homology"/>
<evidence type="ECO:0000256" key="4">
    <source>
        <dbReference type="ARBA" id="ARBA00004496"/>
    </source>
</evidence>
<comment type="catalytic activity">
    <reaction evidence="1 14 15 16">
        <text>Endonucleolytic cleavage to 5'-phosphomonoester.</text>
        <dbReference type="EC" id="3.1.26.4"/>
    </reaction>
</comment>
<dbReference type="NCBIfam" id="NF000595">
    <property type="entry name" value="PRK00015.1-3"/>
    <property type="match status" value="1"/>
</dbReference>
<dbReference type="GO" id="GO:0005737">
    <property type="term" value="C:cytoplasm"/>
    <property type="evidence" value="ECO:0007669"/>
    <property type="project" value="UniProtKB-SubCell"/>
</dbReference>
<dbReference type="AlphaFoldDB" id="A0A380N0P4"/>
<dbReference type="InterPro" id="IPR022898">
    <property type="entry name" value="RNase_HII"/>
</dbReference>
<evidence type="ECO:0000256" key="9">
    <source>
        <dbReference type="ARBA" id="ARBA00022722"/>
    </source>
</evidence>
<evidence type="ECO:0000259" key="17">
    <source>
        <dbReference type="PROSITE" id="PS51975"/>
    </source>
</evidence>
<comment type="similarity">
    <text evidence="5 14 16">Belongs to the RNase HII family.</text>
</comment>
<dbReference type="CDD" id="cd07182">
    <property type="entry name" value="RNase_HII_bacteria_HII_like"/>
    <property type="match status" value="1"/>
</dbReference>
<dbReference type="FunFam" id="3.30.420.10:FF:000006">
    <property type="entry name" value="Ribonuclease HII"/>
    <property type="match status" value="1"/>
</dbReference>
<comment type="function">
    <text evidence="3 14 16">Endonuclease that specifically degrades the RNA of RNA-DNA hybrids.</text>
</comment>
<name>A0A380N0P4_9GAMM</name>
<dbReference type="EMBL" id="UHIA01000004">
    <property type="protein sequence ID" value="SUO98370.1"/>
    <property type="molecule type" value="Genomic_DNA"/>
</dbReference>
<dbReference type="RefSeq" id="WP_115219210.1">
    <property type="nucleotide sequence ID" value="NZ_UHIA01000004.1"/>
</dbReference>
<dbReference type="Pfam" id="PF01351">
    <property type="entry name" value="RNase_HII"/>
    <property type="match status" value="1"/>
</dbReference>
<dbReference type="PANTHER" id="PTHR10954:SF18">
    <property type="entry name" value="RIBONUCLEASE HII"/>
    <property type="match status" value="1"/>
</dbReference>
<dbReference type="PROSITE" id="PS51975">
    <property type="entry name" value="RNASE_H_2"/>
    <property type="match status" value="1"/>
</dbReference>
<protein>
    <recommendedName>
        <fullName evidence="7 14">Ribonuclease HII</fullName>
        <shortName evidence="14">RNase HII</shortName>
        <ecNumber evidence="6 14">3.1.26.4</ecNumber>
    </recommendedName>
</protein>
<gene>
    <name evidence="14 18" type="primary">rnhB</name>
    <name evidence="18" type="ORF">NCTC10717_02115</name>
</gene>
<dbReference type="GO" id="GO:0032299">
    <property type="term" value="C:ribonuclease H2 complex"/>
    <property type="evidence" value="ECO:0007669"/>
    <property type="project" value="TreeGrafter"/>
</dbReference>
<evidence type="ECO:0000256" key="2">
    <source>
        <dbReference type="ARBA" id="ARBA00001946"/>
    </source>
</evidence>
<reference evidence="18 19" key="1">
    <citation type="submission" date="2018-06" db="EMBL/GenBank/DDBJ databases">
        <authorList>
            <consortium name="Pathogen Informatics"/>
            <person name="Doyle S."/>
        </authorList>
    </citation>
    <scope>NUCLEOTIDE SEQUENCE [LARGE SCALE GENOMIC DNA]</scope>
    <source>
        <strain evidence="18 19">NCTC10717</strain>
    </source>
</reference>